<gene>
    <name evidence="2" type="ORF">EHQ43_19475</name>
</gene>
<name>A0A7I0IH76_9LEPT</name>
<protein>
    <submittedName>
        <fullName evidence="2">Dihydrofolate reductase</fullName>
    </submittedName>
</protein>
<dbReference type="GO" id="GO:0008703">
    <property type="term" value="F:5-amino-6-(5-phosphoribosylamino)uracil reductase activity"/>
    <property type="evidence" value="ECO:0007669"/>
    <property type="project" value="InterPro"/>
</dbReference>
<organism evidence="2 3">
    <name type="scientific">Leptospira bouyouniensis</name>
    <dbReference type="NCBI Taxonomy" id="2484911"/>
    <lineage>
        <taxon>Bacteria</taxon>
        <taxon>Pseudomonadati</taxon>
        <taxon>Spirochaetota</taxon>
        <taxon>Spirochaetia</taxon>
        <taxon>Leptospirales</taxon>
        <taxon>Leptospiraceae</taxon>
        <taxon>Leptospira</taxon>
    </lineage>
</organism>
<dbReference type="InterPro" id="IPR050765">
    <property type="entry name" value="Riboflavin_Biosynth_HTPR"/>
</dbReference>
<dbReference type="EMBL" id="RQFT01000018">
    <property type="protein sequence ID" value="TGL00840.1"/>
    <property type="molecule type" value="Genomic_DNA"/>
</dbReference>
<feature type="domain" description="Bacterial bifunctional deaminase-reductase C-terminal" evidence="1">
    <location>
        <begin position="8"/>
        <end position="170"/>
    </location>
</feature>
<dbReference type="GO" id="GO:0009231">
    <property type="term" value="P:riboflavin biosynthetic process"/>
    <property type="evidence" value="ECO:0007669"/>
    <property type="project" value="InterPro"/>
</dbReference>
<reference evidence="2 3" key="1">
    <citation type="journal article" date="2019" name="PLoS Negl. Trop. Dis.">
        <title>Revisiting the worldwide diversity of Leptospira species in the environment.</title>
        <authorList>
            <person name="Vincent A.T."/>
            <person name="Schiettekatte O."/>
            <person name="Bourhy P."/>
            <person name="Veyrier F.J."/>
            <person name="Picardeau M."/>
        </authorList>
    </citation>
    <scope>NUCLEOTIDE SEQUENCE [LARGE SCALE GENOMIC DNA]</scope>
    <source>
        <strain evidence="2 3">201800273</strain>
    </source>
</reference>
<evidence type="ECO:0000313" key="2">
    <source>
        <dbReference type="EMBL" id="TGL00840.1"/>
    </source>
</evidence>
<dbReference type="AlphaFoldDB" id="A0A7I0IH76"/>
<dbReference type="InterPro" id="IPR024072">
    <property type="entry name" value="DHFR-like_dom_sf"/>
</dbReference>
<dbReference type="Pfam" id="PF01872">
    <property type="entry name" value="RibD_C"/>
    <property type="match status" value="1"/>
</dbReference>
<accession>A0A7I0IH76</accession>
<comment type="caution">
    <text evidence="2">The sequence shown here is derived from an EMBL/GenBank/DDBJ whole genome shotgun (WGS) entry which is preliminary data.</text>
</comment>
<dbReference type="Proteomes" id="UP000297641">
    <property type="component" value="Unassembled WGS sequence"/>
</dbReference>
<dbReference type="PANTHER" id="PTHR38011:SF11">
    <property type="entry name" value="2,5-DIAMINO-6-RIBOSYLAMINO-4(3H)-PYRIMIDINONE 5'-PHOSPHATE REDUCTASE"/>
    <property type="match status" value="1"/>
</dbReference>
<dbReference type="Gene3D" id="3.40.430.10">
    <property type="entry name" value="Dihydrofolate Reductase, subunit A"/>
    <property type="match status" value="1"/>
</dbReference>
<sequence>MLSLKAYIASSLDGFIAKKDGSVDWLHAEKYHLENEDFGYTSFMESIDCIVMGRITFETVLQFEPYPFENVPVIVVSNNPNYQIETKHDISIFTRPIRELISYLKTKAYQNVYVDGGKLIQSFLKESLLDEITITQIPILLGSGISLFGVTDQMIELKHRKTQTFPNGFVQNEYEIVKNRM</sequence>
<proteinExistence type="predicted"/>
<dbReference type="InterPro" id="IPR002734">
    <property type="entry name" value="RibDG_C"/>
</dbReference>
<dbReference type="PANTHER" id="PTHR38011">
    <property type="entry name" value="DIHYDROFOLATE REDUCTASE FAMILY PROTEIN (AFU_ORTHOLOGUE AFUA_8G06820)"/>
    <property type="match status" value="1"/>
</dbReference>
<dbReference type="SUPFAM" id="SSF53597">
    <property type="entry name" value="Dihydrofolate reductase-like"/>
    <property type="match status" value="1"/>
</dbReference>
<evidence type="ECO:0000313" key="3">
    <source>
        <dbReference type="Proteomes" id="UP000297641"/>
    </source>
</evidence>
<evidence type="ECO:0000259" key="1">
    <source>
        <dbReference type="Pfam" id="PF01872"/>
    </source>
</evidence>
<dbReference type="RefSeq" id="WP_135772104.1">
    <property type="nucleotide sequence ID" value="NZ_RQFT01000018.1"/>
</dbReference>